<keyword evidence="2" id="KW-0732">Signal</keyword>
<dbReference type="Pfam" id="PF25976">
    <property type="entry name" value="LpqB_N"/>
    <property type="match status" value="1"/>
</dbReference>
<sequence>MTPPASRPALRRARSVAAAVLALALALSGCAQVPQSSAVRSGAPLDTGGGPENVPQFHPPGPAEGASAEQVVRGFVLAGTAPEDGYAIARQHLAGEAVERWDPARTTVVYSGEPTLVRGQTEGTWELQLEVAAEVDEYGLRTEAPTGTTRGWEVTVEEVAGEPRITSLPDGTLLSTTQFAQLFAPQTLYFYDQTRTYAVPDIRWFVNRRGTVTSLARALLHGPAPYLTGAVDTAFPLRTGGDLSSPSVPVSEAGVATVDLAPATAEGADTEQLFRMREQMELTLTGVAGVDRVEVTVDGRPLTPASGGTAPPAALTEASVGTVQVGVDAATDDLVLFQGLAVSPAGGVPDVSDLRPVAPTMDRDRTRFAFLDPSRTALHLAVADGGRSTVLQGSALTSPSMDTHGWAWTVDRGADARVYAVPADASGPRRVVSVPWLEDGESIVDLHVGFSGTRAALVVADGSGDRSLRVAGIVRGDDAVPTALTEPVRVPTQVPPDLALWAGEESMVVTRVASDAEDRVRPEIVSLDGTSRVLNPLAGLQGISSGDDGALYAETPDDVFLLVGSSWRAQELQRPVRDLSFPG</sequence>
<gene>
    <name evidence="4" type="ORF">BJ976_000739</name>
</gene>
<dbReference type="OrthoDB" id="3226781at2"/>
<evidence type="ECO:0000256" key="1">
    <source>
        <dbReference type="SAM" id="MobiDB-lite"/>
    </source>
</evidence>
<dbReference type="PROSITE" id="PS51257">
    <property type="entry name" value="PROKAR_LIPOPROTEIN"/>
    <property type="match status" value="1"/>
</dbReference>
<accession>A0A4Y8X3M7</accession>
<dbReference type="AlphaFoldDB" id="A0A4Y8X3M7"/>
<dbReference type="Pfam" id="PF10646">
    <property type="entry name" value="Germane"/>
    <property type="match status" value="1"/>
</dbReference>
<reference evidence="4 5" key="1">
    <citation type="submission" date="2020-08" db="EMBL/GenBank/DDBJ databases">
        <title>Sequencing the genomes of 1000 actinobacteria strains.</title>
        <authorList>
            <person name="Klenk H.-P."/>
        </authorList>
    </citation>
    <scope>NUCLEOTIDE SEQUENCE [LARGE SCALE GENOMIC DNA]</scope>
    <source>
        <strain evidence="4 5">DSM 19079</strain>
    </source>
</reference>
<feature type="domain" description="GerMN" evidence="3">
    <location>
        <begin position="212"/>
        <end position="306"/>
    </location>
</feature>
<dbReference type="Proteomes" id="UP000560081">
    <property type="component" value="Unassembled WGS sequence"/>
</dbReference>
<comment type="caution">
    <text evidence="4">The sequence shown here is derived from an EMBL/GenBank/DDBJ whole genome shotgun (WGS) entry which is preliminary data.</text>
</comment>
<evidence type="ECO:0000313" key="5">
    <source>
        <dbReference type="Proteomes" id="UP000560081"/>
    </source>
</evidence>
<evidence type="ECO:0000259" key="3">
    <source>
        <dbReference type="SMART" id="SM00909"/>
    </source>
</evidence>
<keyword evidence="5" id="KW-1185">Reference proteome</keyword>
<dbReference type="Pfam" id="PF10647">
    <property type="entry name" value="Gmad1"/>
    <property type="match status" value="1"/>
</dbReference>
<dbReference type="InterPro" id="IPR019606">
    <property type="entry name" value="GerMN"/>
</dbReference>
<dbReference type="SMART" id="SM00909">
    <property type="entry name" value="Germane"/>
    <property type="match status" value="1"/>
</dbReference>
<dbReference type="InterPro" id="IPR018910">
    <property type="entry name" value="LpqB_C"/>
</dbReference>
<dbReference type="InterPro" id="IPR059026">
    <property type="entry name" value="LpqB_N"/>
</dbReference>
<feature type="chain" id="PRO_5039160646" description="GerMN domain-containing protein" evidence="2">
    <location>
        <begin position="32"/>
        <end position="583"/>
    </location>
</feature>
<feature type="signal peptide" evidence="2">
    <location>
        <begin position="1"/>
        <end position="31"/>
    </location>
</feature>
<name>A0A4Y8X3M7_9MICC</name>
<evidence type="ECO:0000256" key="2">
    <source>
        <dbReference type="SAM" id="SignalP"/>
    </source>
</evidence>
<protein>
    <recommendedName>
        <fullName evidence="3">GerMN domain-containing protein</fullName>
    </recommendedName>
</protein>
<dbReference type="EMBL" id="JACHMC010000001">
    <property type="protein sequence ID" value="MBB4882388.1"/>
    <property type="molecule type" value="Genomic_DNA"/>
</dbReference>
<evidence type="ECO:0000313" key="4">
    <source>
        <dbReference type="EMBL" id="MBB4882388.1"/>
    </source>
</evidence>
<feature type="region of interest" description="Disordered" evidence="1">
    <location>
        <begin position="39"/>
        <end position="66"/>
    </location>
</feature>
<organism evidence="4 5">
    <name type="scientific">Micrococcus flavus</name>
    <dbReference type="NCBI Taxonomy" id="384602"/>
    <lineage>
        <taxon>Bacteria</taxon>
        <taxon>Bacillati</taxon>
        <taxon>Actinomycetota</taxon>
        <taxon>Actinomycetes</taxon>
        <taxon>Micrococcales</taxon>
        <taxon>Micrococcaceae</taxon>
        <taxon>Micrococcus</taxon>
    </lineage>
</organism>
<proteinExistence type="predicted"/>
<dbReference type="RefSeq" id="WP_135029552.1">
    <property type="nucleotide sequence ID" value="NZ_BMLA01000005.1"/>
</dbReference>